<dbReference type="RefSeq" id="WP_041337483.1">
    <property type="nucleotide sequence ID" value="NZ_DAWBBB010000001.1"/>
</dbReference>
<protein>
    <submittedName>
        <fullName evidence="2">Uncharacterized protein</fullName>
    </submittedName>
</protein>
<gene>
    <name evidence="2" type="ORF">RBI_II00467</name>
</gene>
<reference evidence="2 3" key="1">
    <citation type="journal article" date="2014" name="Int. J. Syst. Evol. Microbiol.">
        <title>Complete genome of a new Firmicutes species belonging to the dominant human colonic microbiota ('Ruminococcus bicirculans') reveals two chromosomes and a selective capacity to utilize plant glucans.</title>
        <authorList>
            <consortium name="NISC Comparative Sequencing Program"/>
            <person name="Wegmann U."/>
            <person name="Louis P."/>
            <person name="Goesmann A."/>
            <person name="Henrissat B."/>
            <person name="Duncan S.H."/>
            <person name="Flint H.J."/>
        </authorList>
    </citation>
    <scope>NUCLEOTIDE SEQUENCE [LARGE SCALE GENOMIC DNA]</scope>
    <source>
        <strain evidence="2 3">80/3</strain>
    </source>
</reference>
<evidence type="ECO:0000256" key="1">
    <source>
        <dbReference type="SAM" id="Coils"/>
    </source>
</evidence>
<dbReference type="Proteomes" id="UP000027600">
    <property type="component" value="Chromosome II"/>
</dbReference>
<feature type="coiled-coil region" evidence="1">
    <location>
        <begin position="475"/>
        <end position="502"/>
    </location>
</feature>
<dbReference type="EMBL" id="HF545617">
    <property type="protein sequence ID" value="CCO06223.1"/>
    <property type="molecule type" value="Genomic_DNA"/>
</dbReference>
<keyword evidence="3" id="KW-1185">Reference proteome</keyword>
<sequence length="517" mass="57571">MSEILKLENEGLAVEFEVIPAVSETDIKQSGYDIDAAIKDIDNCLNITNKKIEALNSEIDRLTNHADGMDYIVAVVSGILAGAIDSIWVGDFSLDRANEYGDNKVNNFVIKIAQKAGYTGDDLNGAVKYLEKNYAIVADKATNDFGGGLQHHLRDFSHHPTLIGLFFSMLTQFTHKLYGTDVAGHFKVVEVSQADLILIGKNLPEKITFGLINWFFHMISDMAGSSSSISKGNTGTGLPGPLVSFLKEISALPIFRKLDDNGYKKFSVWISKLFNGTLLAKKDENGKIIEAVKFDLRTEIGVANELKRQAVPVIINECIVRGFYFIRRLCNEIKSKDIRSFDEMSRVDWKATLPFKNRTIVRMLTISTGTFMAFDLIDAAIRSAAKSGGNAAVFAKEFILKVNFVGVGRFAIAAGTDIGMGIKRNKLRNERMQLYTTSIRLLNAKVYYCEANMWIAAEDAGKSIEEAYQVMIVSVERYQESIQQISEDMKKLDKLIPEAEKNNPGLTDDIYDILKWG</sequence>
<keyword evidence="1" id="KW-0175">Coiled coil</keyword>
<organism evidence="2 3">
    <name type="scientific">Ruminococcus bicirculans</name>
    <name type="common">ex Wegman et al. 2014</name>
    <dbReference type="NCBI Taxonomy" id="1160721"/>
    <lineage>
        <taxon>Bacteria</taxon>
        <taxon>Bacillati</taxon>
        <taxon>Bacillota</taxon>
        <taxon>Clostridia</taxon>
        <taxon>Eubacteriales</taxon>
        <taxon>Oscillospiraceae</taxon>
        <taxon>Ruminococcus</taxon>
    </lineage>
</organism>
<accession>A0ABM9QJK9</accession>
<name>A0ABM9QJK9_9FIRM</name>
<proteinExistence type="predicted"/>
<evidence type="ECO:0000313" key="3">
    <source>
        <dbReference type="Proteomes" id="UP000027600"/>
    </source>
</evidence>
<evidence type="ECO:0000313" key="2">
    <source>
        <dbReference type="EMBL" id="CCO06223.1"/>
    </source>
</evidence>